<reference evidence="2 3" key="1">
    <citation type="journal article" date="2016" name="Nat. Commun.">
        <title>Thousands of microbial genomes shed light on interconnected biogeochemical processes in an aquifer system.</title>
        <authorList>
            <person name="Anantharaman K."/>
            <person name="Brown C.T."/>
            <person name="Hug L.A."/>
            <person name="Sharon I."/>
            <person name="Castelle C.J."/>
            <person name="Probst A.J."/>
            <person name="Thomas B.C."/>
            <person name="Singh A."/>
            <person name="Wilkins M.J."/>
            <person name="Karaoz U."/>
            <person name="Brodie E.L."/>
            <person name="Williams K.H."/>
            <person name="Hubbard S.S."/>
            <person name="Banfield J.F."/>
        </authorList>
    </citation>
    <scope>NUCLEOTIDE SEQUENCE [LARGE SCALE GENOMIC DNA]</scope>
</reference>
<keyword evidence="1" id="KW-1133">Transmembrane helix</keyword>
<gene>
    <name evidence="2" type="ORF">A3H02_02325</name>
</gene>
<dbReference type="EMBL" id="MHMS01000025">
    <property type="protein sequence ID" value="OGZ31522.1"/>
    <property type="molecule type" value="Genomic_DNA"/>
</dbReference>
<keyword evidence="1" id="KW-0812">Transmembrane</keyword>
<dbReference type="Proteomes" id="UP000176787">
    <property type="component" value="Unassembled WGS sequence"/>
</dbReference>
<dbReference type="AlphaFoldDB" id="A0A1G2F183"/>
<keyword evidence="1" id="KW-0472">Membrane</keyword>
<evidence type="ECO:0000313" key="3">
    <source>
        <dbReference type="Proteomes" id="UP000176787"/>
    </source>
</evidence>
<organism evidence="2 3">
    <name type="scientific">Candidatus Niyogibacteria bacterium RIFCSPLOWO2_12_FULL_41_13</name>
    <dbReference type="NCBI Taxonomy" id="1801726"/>
    <lineage>
        <taxon>Bacteria</taxon>
        <taxon>Candidatus Niyogiibacteriota</taxon>
    </lineage>
</organism>
<dbReference type="STRING" id="1801726.A3H02_02325"/>
<name>A0A1G2F183_9BACT</name>
<comment type="caution">
    <text evidence="2">The sequence shown here is derived from an EMBL/GenBank/DDBJ whole genome shotgun (WGS) entry which is preliminary data.</text>
</comment>
<evidence type="ECO:0000256" key="1">
    <source>
        <dbReference type="SAM" id="Phobius"/>
    </source>
</evidence>
<proteinExistence type="predicted"/>
<accession>A0A1G2F183</accession>
<protein>
    <submittedName>
        <fullName evidence="2">Uncharacterized protein</fullName>
    </submittedName>
</protein>
<sequence length="395" mass="42131">MIYNINSKNTKIFSSIIVNKDDYDSAKNKVKKPLFKLDKKQPSKLFFKKIGLLFLVLNLFAFVSFSAYASSGAPAIISYQGRLTDSGGNLLGGSGTTYYFKFSIWDNATVDSGTRLWPSSAPSSFAINVRQGVFNANIGDTAAGYPHALDYNFNTNKDIYLQVEASSNNSTFQTLSPRQRVSSSAFVQLSSAVSGTGQSSFGTTTPVSNAVVTIEATTTSAIPALIRASLGQLANLFRIEDSSLNHLFSINSSGGIFASSTLAVGSSGATSLIMDSSGNVMIGTTTPGRKFNVFDVNSVPQLRLSQASSVFGEFYIDSAGDLQLSSTGGNIRMQNENLWVCSGGSCGASAPADKGNIMVETSVIFDNNFKLKKVGASTIMYDTADNIILEFDESQ</sequence>
<feature type="transmembrane region" description="Helical" evidence="1">
    <location>
        <begin position="50"/>
        <end position="69"/>
    </location>
</feature>
<evidence type="ECO:0000313" key="2">
    <source>
        <dbReference type="EMBL" id="OGZ31522.1"/>
    </source>
</evidence>